<evidence type="ECO:0000256" key="9">
    <source>
        <dbReference type="ARBA" id="ARBA00048233"/>
    </source>
</evidence>
<evidence type="ECO:0000313" key="15">
    <source>
        <dbReference type="Proteomes" id="UP000034841"/>
    </source>
</evidence>
<dbReference type="InterPro" id="IPR050316">
    <property type="entry name" value="Tyrosinase/Hemocyanin"/>
</dbReference>
<comment type="similarity">
    <text evidence="2">Belongs to the tyrosinase family.</text>
</comment>
<feature type="domain" description="Tyrosinase copper-binding" evidence="13">
    <location>
        <begin position="335"/>
        <end position="346"/>
    </location>
</feature>
<comment type="catalytic activity">
    <reaction evidence="10">
        <text>L-tyrosine + O2 = L-dopaquinone + H2O</text>
        <dbReference type="Rhea" id="RHEA:18117"/>
        <dbReference type="ChEBI" id="CHEBI:15377"/>
        <dbReference type="ChEBI" id="CHEBI:15379"/>
        <dbReference type="ChEBI" id="CHEBI:57924"/>
        <dbReference type="ChEBI" id="CHEBI:58315"/>
        <dbReference type="EC" id="1.14.18.1"/>
    </reaction>
</comment>
<evidence type="ECO:0000259" key="13">
    <source>
        <dbReference type="PROSITE" id="PS00498"/>
    </source>
</evidence>
<evidence type="ECO:0000256" key="4">
    <source>
        <dbReference type="ARBA" id="ARBA00022723"/>
    </source>
</evidence>
<evidence type="ECO:0000256" key="11">
    <source>
        <dbReference type="SAM" id="SignalP"/>
    </source>
</evidence>
<dbReference type="GO" id="GO:0046872">
    <property type="term" value="F:metal ion binding"/>
    <property type="evidence" value="ECO:0007669"/>
    <property type="project" value="UniProtKB-KW"/>
</dbReference>
<feature type="signal peptide" evidence="11">
    <location>
        <begin position="1"/>
        <end position="20"/>
    </location>
</feature>
<feature type="chain" id="PRO_5002527514" description="tyrosinase" evidence="11">
    <location>
        <begin position="21"/>
        <end position="651"/>
    </location>
</feature>
<dbReference type="InterPro" id="IPR041640">
    <property type="entry name" value="Tyrosinase_C"/>
</dbReference>
<dbReference type="Pfam" id="PF18132">
    <property type="entry name" value="Tyrosinase_C"/>
    <property type="match status" value="1"/>
</dbReference>
<evidence type="ECO:0000256" key="6">
    <source>
        <dbReference type="ARBA" id="ARBA00023008"/>
    </source>
</evidence>
<dbReference type="PROSITE" id="PS00498">
    <property type="entry name" value="TYROSINASE_2"/>
    <property type="match status" value="1"/>
</dbReference>
<dbReference type="InterPro" id="IPR008922">
    <property type="entry name" value="Di-copper_centre_dom_sf"/>
</dbReference>
<evidence type="ECO:0000256" key="3">
    <source>
        <dbReference type="ARBA" id="ARBA00011906"/>
    </source>
</evidence>
<dbReference type="PANTHER" id="PTHR11474">
    <property type="entry name" value="TYROSINASE FAMILY MEMBER"/>
    <property type="match status" value="1"/>
</dbReference>
<keyword evidence="7" id="KW-0503">Monooxygenase</keyword>
<dbReference type="AlphaFoldDB" id="A0A0F8B351"/>
<dbReference type="PROSITE" id="PS00497">
    <property type="entry name" value="TYROSINASE_1"/>
    <property type="match status" value="1"/>
</dbReference>
<comment type="caution">
    <text evidence="14">The sequence shown here is derived from an EMBL/GenBank/DDBJ whole genome shotgun (WGS) entry which is preliminary data.</text>
</comment>
<gene>
    <name evidence="14" type="primary">TYR</name>
    <name evidence="14" type="ORF">CFO_g1671</name>
</gene>
<accession>A0A0F8B351</accession>
<evidence type="ECO:0000256" key="2">
    <source>
        <dbReference type="ARBA" id="ARBA00009928"/>
    </source>
</evidence>
<keyword evidence="6" id="KW-0186">Copper</keyword>
<evidence type="ECO:0000256" key="1">
    <source>
        <dbReference type="ARBA" id="ARBA00001973"/>
    </source>
</evidence>
<dbReference type="Gene3D" id="1.10.1280.10">
    <property type="entry name" value="Di-copper center containing domain from catechol oxidase"/>
    <property type="match status" value="1"/>
</dbReference>
<dbReference type="PANTHER" id="PTHR11474:SF76">
    <property type="entry name" value="SHKT DOMAIN-CONTAINING PROTEIN"/>
    <property type="match status" value="1"/>
</dbReference>
<comment type="cofactor">
    <cofactor evidence="1">
        <name>Cu(2+)</name>
        <dbReference type="ChEBI" id="CHEBI:29036"/>
    </cofactor>
</comment>
<dbReference type="Pfam" id="PF00264">
    <property type="entry name" value="Tyrosinase"/>
    <property type="match status" value="1"/>
</dbReference>
<keyword evidence="11" id="KW-0732">Signal</keyword>
<dbReference type="EC" id="1.14.18.1" evidence="3"/>
<reference evidence="14 15" key="1">
    <citation type="submission" date="2015-04" db="EMBL/GenBank/DDBJ databases">
        <title>Genome sequence of Ceratocystis platani, a major pathogen of plane trees.</title>
        <authorList>
            <person name="Belbahri L."/>
        </authorList>
    </citation>
    <scope>NUCLEOTIDE SEQUENCE [LARGE SCALE GENOMIC DNA]</scope>
    <source>
        <strain evidence="14 15">CFO</strain>
    </source>
</reference>
<dbReference type="SUPFAM" id="SSF48056">
    <property type="entry name" value="Di-copper centre-containing domain"/>
    <property type="match status" value="1"/>
</dbReference>
<dbReference type="Proteomes" id="UP000034841">
    <property type="component" value="Unassembled WGS sequence"/>
</dbReference>
<evidence type="ECO:0000256" key="5">
    <source>
        <dbReference type="ARBA" id="ARBA00023002"/>
    </source>
</evidence>
<evidence type="ECO:0000259" key="12">
    <source>
        <dbReference type="PROSITE" id="PS00497"/>
    </source>
</evidence>
<keyword evidence="5 14" id="KW-0560">Oxidoreductase</keyword>
<feature type="domain" description="Tyrosinase copper-binding" evidence="12">
    <location>
        <begin position="134"/>
        <end position="151"/>
    </location>
</feature>
<protein>
    <recommendedName>
        <fullName evidence="3">tyrosinase</fullName>
        <ecNumber evidence="3">1.14.18.1</ecNumber>
    </recommendedName>
</protein>
<dbReference type="InterPro" id="IPR002227">
    <property type="entry name" value="Tyrosinase_Cu-bd"/>
</dbReference>
<evidence type="ECO:0000256" key="7">
    <source>
        <dbReference type="ARBA" id="ARBA00023033"/>
    </source>
</evidence>
<dbReference type="PRINTS" id="PR00092">
    <property type="entry name" value="TYROSINASE"/>
</dbReference>
<keyword evidence="8" id="KW-0470">Melanin biosynthesis</keyword>
<dbReference type="Gene3D" id="2.60.310.20">
    <property type="match status" value="1"/>
</dbReference>
<keyword evidence="15" id="KW-1185">Reference proteome</keyword>
<dbReference type="OrthoDB" id="6132182at2759"/>
<organism evidence="14 15">
    <name type="scientific">Ceratocystis fimbriata f. sp. platani</name>
    <dbReference type="NCBI Taxonomy" id="88771"/>
    <lineage>
        <taxon>Eukaryota</taxon>
        <taxon>Fungi</taxon>
        <taxon>Dikarya</taxon>
        <taxon>Ascomycota</taxon>
        <taxon>Pezizomycotina</taxon>
        <taxon>Sordariomycetes</taxon>
        <taxon>Hypocreomycetidae</taxon>
        <taxon>Microascales</taxon>
        <taxon>Ceratocystidaceae</taxon>
        <taxon>Ceratocystis</taxon>
    </lineage>
</organism>
<comment type="catalytic activity">
    <reaction evidence="9">
        <text>2 L-dopa + O2 = 2 L-dopaquinone + 2 H2O</text>
        <dbReference type="Rhea" id="RHEA:34287"/>
        <dbReference type="ChEBI" id="CHEBI:15377"/>
        <dbReference type="ChEBI" id="CHEBI:15379"/>
        <dbReference type="ChEBI" id="CHEBI:57504"/>
        <dbReference type="ChEBI" id="CHEBI:57924"/>
        <dbReference type="EC" id="1.14.18.1"/>
    </reaction>
</comment>
<evidence type="ECO:0000256" key="10">
    <source>
        <dbReference type="ARBA" id="ARBA00048881"/>
    </source>
</evidence>
<keyword evidence="4" id="KW-0479">Metal-binding</keyword>
<dbReference type="GO" id="GO:0004503">
    <property type="term" value="F:tyrosinase activity"/>
    <property type="evidence" value="ECO:0007669"/>
    <property type="project" value="UniProtKB-EC"/>
</dbReference>
<sequence length="651" mass="73250">MTRFSIVATFVAFIVPLVSSQPASTSPSKTGPYNYGFDPYHKIQKRATDGPIFVEGIPVPDNVEPPVRPEIRQLRNDKYGWNLYLLALSMLQYTDQDDPLSYYQLAGIHGIPFQSWNGVEPKSKQTKNTGYCTHASVLFPTWHRPYLALFEKSLYTYAQEIASWYPNETERNSYIQAAKTWRMPYWDWALDPPDDESIFIPEFTTSGIRVNGPAGTQYIANPLYSYRFNPLDTSSFHYVGFQSWRSTQRYPTSNNADAVSQNTLAAKELDAQTNSLQQRIFTLLSRNEGYHAFSSKVFNSTEGRPHESIEAIHDVIHVSTGGRGHLYYIPFSAFDPIFFLHHTNVDRLTAIWQTMYPDEWITQYPAGENSYTTEVGDMVDANTPLTPFYSDAEGNFWTSNMARDTRVFGYVYEDTLGFPLNTSSASMSRKTLVSAIVTKYGHAGVGGIINAKQRRDTGADPRRWRTKFRVQEGKTLDTAPDFSRHSLIPDPPAEAIMNGDKYYEWLVNVNVPNRALESTFAIHFFLGPPPENVHQWGSARNLVGSVSVFAMLGMGNPKNQVVGTVPLTSALLKIISMGWVLSLDEQNVLPFLQKNLHVRVAKDSTQAIEPDKVPGLVIKIAKAEVKISATGEELPSWGPVQDLFTLPPTSK</sequence>
<name>A0A0F8B351_CERFI</name>
<evidence type="ECO:0000313" key="14">
    <source>
        <dbReference type="EMBL" id="KKF95966.1"/>
    </source>
</evidence>
<dbReference type="GO" id="GO:0042438">
    <property type="term" value="P:melanin biosynthetic process"/>
    <property type="evidence" value="ECO:0007669"/>
    <property type="project" value="UniProtKB-KW"/>
</dbReference>
<evidence type="ECO:0000256" key="8">
    <source>
        <dbReference type="ARBA" id="ARBA00023101"/>
    </source>
</evidence>
<proteinExistence type="inferred from homology"/>
<dbReference type="EMBL" id="LBBL01000068">
    <property type="protein sequence ID" value="KKF95966.1"/>
    <property type="molecule type" value="Genomic_DNA"/>
</dbReference>